<keyword evidence="2 8" id="KW-0554">One-carbon metabolism</keyword>
<comment type="pathway">
    <text evidence="1 8">One-carbon metabolism; tetrahydrofolate interconversion.</text>
</comment>
<dbReference type="Proteomes" id="UP001158598">
    <property type="component" value="Chromosome"/>
</dbReference>
<dbReference type="GO" id="GO:0005524">
    <property type="term" value="F:ATP binding"/>
    <property type="evidence" value="ECO:0007669"/>
    <property type="project" value="UniProtKB-UniRule"/>
</dbReference>
<proteinExistence type="inferred from homology"/>
<keyword evidence="4 8" id="KW-0547">Nucleotide-binding</keyword>
<dbReference type="HAMAP" id="MF_01543">
    <property type="entry name" value="FTHFS"/>
    <property type="match status" value="1"/>
</dbReference>
<dbReference type="NCBIfam" id="NF010030">
    <property type="entry name" value="PRK13505.1"/>
    <property type="match status" value="1"/>
</dbReference>
<dbReference type="PROSITE" id="PS00721">
    <property type="entry name" value="FTHFS_1"/>
    <property type="match status" value="1"/>
</dbReference>
<dbReference type="SMR" id="A0AA35UEN9"/>
<keyword evidence="3 8" id="KW-0436">Ligase</keyword>
<evidence type="ECO:0000256" key="1">
    <source>
        <dbReference type="ARBA" id="ARBA00004777"/>
    </source>
</evidence>
<evidence type="ECO:0000256" key="3">
    <source>
        <dbReference type="ARBA" id="ARBA00022598"/>
    </source>
</evidence>
<comment type="similarity">
    <text evidence="7 8">Belongs to the formate--tetrahydrofolate ligase family.</text>
</comment>
<sequence length="557" mass="59411">MSDIEIAQRAKMLPIIDLAREKLGIPAASLDPYGHYKAKVALDYIDGLKDRPDGKLILVTAISPTPAGEGKTTTTVGLGDALNRIGKKTVMCLREPSLGPCFGVKGGAAGGGHAQVVPMEDINLHFTGDFHAVGVAHNLLSALIDNHINHGNALDIDPRRIQWKRVVDMNDRALRKIVVGMGGTANGYLREDGFDIVVASEVMAILCLATSMADLKERLGRIIVGYKSDGKTPVYARDLKAHGAMAALLKDAIKPNLVQTLENNLAIIHGGPFANIAHGCNTVTATQTALKLADYVVTEAGFGADLGAEKFIDIKCRMAGLNPAAVVLVATVRALKFHGGVKKEDLNQENLAALEAGFANLERHVHNIREHYGLPCVVSINHFSFDTEAEIAWLMKKCEALGVKAVLARHWAEGGKGAEALARTVADIVDHQPGRHTFVYGDEATLWNKIETIATKIYGAAGISADAKVKAQLEAWNADYGHYPVCMAKTQMSFSTDPNAKGAPSGHTVAIREVRLANGAGFVVAIAGDMMTMPGLPKVPAAEHIDVDDDGRISGLF</sequence>
<evidence type="ECO:0000313" key="9">
    <source>
        <dbReference type="EMBL" id="CAI8844999.1"/>
    </source>
</evidence>
<evidence type="ECO:0000256" key="2">
    <source>
        <dbReference type="ARBA" id="ARBA00022563"/>
    </source>
</evidence>
<evidence type="ECO:0000313" key="10">
    <source>
        <dbReference type="Proteomes" id="UP001158598"/>
    </source>
</evidence>
<dbReference type="Gene3D" id="3.40.50.300">
    <property type="entry name" value="P-loop containing nucleotide triphosphate hydrolases"/>
    <property type="match status" value="1"/>
</dbReference>
<dbReference type="InterPro" id="IPR000559">
    <property type="entry name" value="Formate_THF_ligase"/>
</dbReference>
<dbReference type="Gene3D" id="3.30.1510.10">
    <property type="entry name" value="Domain 2, N(10)-formyltetrahydrofolate synthetase"/>
    <property type="match status" value="1"/>
</dbReference>
<dbReference type="EMBL" id="OX458332">
    <property type="protein sequence ID" value="CAI8844999.1"/>
    <property type="molecule type" value="Genomic_DNA"/>
</dbReference>
<dbReference type="FunFam" id="3.30.1510.10:FF:000001">
    <property type="entry name" value="Formate--tetrahydrofolate ligase"/>
    <property type="match status" value="1"/>
</dbReference>
<dbReference type="SUPFAM" id="SSF52540">
    <property type="entry name" value="P-loop containing nucleoside triphosphate hydrolases"/>
    <property type="match status" value="1"/>
</dbReference>
<comment type="catalytic activity">
    <reaction evidence="6 8">
        <text>(6S)-5,6,7,8-tetrahydrofolate + formate + ATP = (6R)-10-formyltetrahydrofolate + ADP + phosphate</text>
        <dbReference type="Rhea" id="RHEA:20221"/>
        <dbReference type="ChEBI" id="CHEBI:15740"/>
        <dbReference type="ChEBI" id="CHEBI:30616"/>
        <dbReference type="ChEBI" id="CHEBI:43474"/>
        <dbReference type="ChEBI" id="CHEBI:57453"/>
        <dbReference type="ChEBI" id="CHEBI:195366"/>
        <dbReference type="ChEBI" id="CHEBI:456216"/>
        <dbReference type="EC" id="6.3.4.3"/>
    </reaction>
</comment>
<evidence type="ECO:0000256" key="5">
    <source>
        <dbReference type="ARBA" id="ARBA00022840"/>
    </source>
</evidence>
<dbReference type="OMA" id="KFWNLKC"/>
<dbReference type="GO" id="GO:0004329">
    <property type="term" value="F:formate-tetrahydrofolate ligase activity"/>
    <property type="evidence" value="ECO:0007669"/>
    <property type="project" value="UniProtKB-UniRule"/>
</dbReference>
<dbReference type="InterPro" id="IPR027417">
    <property type="entry name" value="P-loop_NTPase"/>
</dbReference>
<dbReference type="InterPro" id="IPR020628">
    <property type="entry name" value="Formate_THF_ligase_CS"/>
</dbReference>
<gene>
    <name evidence="8 9" type="primary">fhs</name>
    <name evidence="9" type="ORF">MCNOR_2384</name>
</gene>
<keyword evidence="5 8" id="KW-0067">ATP-binding</keyword>
<evidence type="ECO:0000256" key="7">
    <source>
        <dbReference type="ARBA" id="ARBA00061363"/>
    </source>
</evidence>
<dbReference type="Gene3D" id="3.10.410.10">
    <property type="entry name" value="Formyltetrahydrofolate synthetase, domain 3"/>
    <property type="match status" value="1"/>
</dbReference>
<organism evidence="9 10">
    <name type="scientific">Methylococcus capsulatus</name>
    <dbReference type="NCBI Taxonomy" id="414"/>
    <lineage>
        <taxon>Bacteria</taxon>
        <taxon>Pseudomonadati</taxon>
        <taxon>Pseudomonadota</taxon>
        <taxon>Gammaproteobacteria</taxon>
        <taxon>Methylococcales</taxon>
        <taxon>Methylococcaceae</taxon>
        <taxon>Methylococcus</taxon>
    </lineage>
</organism>
<evidence type="ECO:0000256" key="4">
    <source>
        <dbReference type="ARBA" id="ARBA00022741"/>
    </source>
</evidence>
<dbReference type="GO" id="GO:0035999">
    <property type="term" value="P:tetrahydrofolate interconversion"/>
    <property type="evidence" value="ECO:0007669"/>
    <property type="project" value="UniProtKB-UniRule"/>
</dbReference>
<dbReference type="PROSITE" id="PS00722">
    <property type="entry name" value="FTHFS_2"/>
    <property type="match status" value="1"/>
</dbReference>
<name>A0AA35UEN9_METCP</name>
<dbReference type="EC" id="6.3.4.3" evidence="8"/>
<reference evidence="9" key="1">
    <citation type="submission" date="2023-03" db="EMBL/GenBank/DDBJ databases">
        <authorList>
            <person name="Pearce D."/>
        </authorList>
    </citation>
    <scope>NUCLEOTIDE SEQUENCE</scope>
    <source>
        <strain evidence="9">Mc</strain>
    </source>
</reference>
<feature type="binding site" evidence="8">
    <location>
        <begin position="65"/>
        <end position="72"/>
    </location>
    <ligand>
        <name>ATP</name>
        <dbReference type="ChEBI" id="CHEBI:30616"/>
    </ligand>
</feature>
<evidence type="ECO:0000256" key="6">
    <source>
        <dbReference type="ARBA" id="ARBA00049033"/>
    </source>
</evidence>
<accession>A0AA35UEN9</accession>
<dbReference type="Pfam" id="PF01268">
    <property type="entry name" value="FTHFS"/>
    <property type="match status" value="1"/>
</dbReference>
<protein>
    <recommendedName>
        <fullName evidence="8">Formate--tetrahydrofolate ligase</fullName>
        <ecNumber evidence="8">6.3.4.3</ecNumber>
    </recommendedName>
    <alternativeName>
        <fullName evidence="8">Formyltetrahydrofolate synthetase</fullName>
        <shortName evidence="8">FHS</shortName>
        <shortName evidence="8">FTHFS</shortName>
    </alternativeName>
</protein>
<dbReference type="GeneID" id="88224431"/>
<dbReference type="CDD" id="cd00477">
    <property type="entry name" value="FTHFS"/>
    <property type="match status" value="1"/>
</dbReference>
<evidence type="ECO:0000256" key="8">
    <source>
        <dbReference type="HAMAP-Rule" id="MF_01543"/>
    </source>
</evidence>
<dbReference type="RefSeq" id="WP_010961451.1">
    <property type="nucleotide sequence ID" value="NZ_CP079096.1"/>
</dbReference>
<dbReference type="AlphaFoldDB" id="A0AA35UEN9"/>